<evidence type="ECO:0000256" key="3">
    <source>
        <dbReference type="ARBA" id="ARBA00022840"/>
    </source>
</evidence>
<keyword evidence="3" id="KW-0067">ATP-binding</keyword>
<evidence type="ECO:0000313" key="6">
    <source>
        <dbReference type="Proteomes" id="UP001287282"/>
    </source>
</evidence>
<dbReference type="InterPro" id="IPR003833">
    <property type="entry name" value="CT_C_D"/>
</dbReference>
<feature type="non-terminal residue" evidence="5">
    <location>
        <position position="82"/>
    </location>
</feature>
<keyword evidence="6" id="KW-1185">Reference proteome</keyword>
<dbReference type="PANTHER" id="PTHR34698:SF2">
    <property type="entry name" value="5-OXOPROLINASE SUBUNIT B"/>
    <property type="match status" value="1"/>
</dbReference>
<dbReference type="Proteomes" id="UP001287282">
    <property type="component" value="Unassembled WGS sequence"/>
</dbReference>
<protein>
    <submittedName>
        <fullName evidence="5">Carboxyltransferase domain-containing protein</fullName>
    </submittedName>
</protein>
<gene>
    <name evidence="5" type="ORF">RYX56_24410</name>
</gene>
<accession>A0ABU3XJ99</accession>
<reference evidence="5 6" key="1">
    <citation type="submission" date="2023-10" db="EMBL/GenBank/DDBJ databases">
        <title>Screening of Alkalihalobacillus lindianensis BZ-TG-R113 and Its Alleviation of Salt Stress on Rapeseed Growth.</title>
        <authorList>
            <person name="Zhao B."/>
            <person name="Guo T."/>
        </authorList>
    </citation>
    <scope>NUCLEOTIDE SEQUENCE [LARGE SCALE GENOMIC DNA]</scope>
    <source>
        <strain evidence="5 6">BZ-TG-R113</strain>
    </source>
</reference>
<name>A0ABU3XJ99_9BACI</name>
<evidence type="ECO:0000256" key="1">
    <source>
        <dbReference type="ARBA" id="ARBA00022741"/>
    </source>
</evidence>
<dbReference type="InterPro" id="IPR029000">
    <property type="entry name" value="Cyclophilin-like_dom_sf"/>
</dbReference>
<evidence type="ECO:0000259" key="4">
    <source>
        <dbReference type="Pfam" id="PF02682"/>
    </source>
</evidence>
<dbReference type="EMBL" id="JAWJBA010000807">
    <property type="protein sequence ID" value="MDV2687494.1"/>
    <property type="molecule type" value="Genomic_DNA"/>
</dbReference>
<sequence length="82" mass="9751">EEVVPSYHTVTIFLKKPLRDTDTFIQSLLAKWEKYVLEGREYRKSKKLHIPVCYEEEFALDMERVIQHTGMSEKEIIALHTN</sequence>
<dbReference type="Pfam" id="PF02682">
    <property type="entry name" value="CT_C_D"/>
    <property type="match status" value="1"/>
</dbReference>
<dbReference type="PANTHER" id="PTHR34698">
    <property type="entry name" value="5-OXOPROLINASE SUBUNIT B"/>
    <property type="match status" value="1"/>
</dbReference>
<dbReference type="Gene3D" id="2.40.100.10">
    <property type="entry name" value="Cyclophilin-like"/>
    <property type="match status" value="1"/>
</dbReference>
<evidence type="ECO:0000313" key="5">
    <source>
        <dbReference type="EMBL" id="MDV2687494.1"/>
    </source>
</evidence>
<evidence type="ECO:0000256" key="2">
    <source>
        <dbReference type="ARBA" id="ARBA00022801"/>
    </source>
</evidence>
<feature type="domain" description="Carboxyltransferase" evidence="4">
    <location>
        <begin position="2"/>
        <end position="82"/>
    </location>
</feature>
<keyword evidence="2" id="KW-0378">Hydrolase</keyword>
<organism evidence="5 6">
    <name type="scientific">Alkalihalophilus lindianensis</name>
    <dbReference type="NCBI Taxonomy" id="1630542"/>
    <lineage>
        <taxon>Bacteria</taxon>
        <taxon>Bacillati</taxon>
        <taxon>Bacillota</taxon>
        <taxon>Bacilli</taxon>
        <taxon>Bacillales</taxon>
        <taxon>Bacillaceae</taxon>
        <taxon>Alkalihalophilus</taxon>
    </lineage>
</organism>
<comment type="caution">
    <text evidence="5">The sequence shown here is derived from an EMBL/GenBank/DDBJ whole genome shotgun (WGS) entry which is preliminary data.</text>
</comment>
<proteinExistence type="predicted"/>
<keyword evidence="1" id="KW-0547">Nucleotide-binding</keyword>
<dbReference type="RefSeq" id="WP_317124392.1">
    <property type="nucleotide sequence ID" value="NZ_JAWJBA010000807.1"/>
</dbReference>
<dbReference type="InterPro" id="IPR010016">
    <property type="entry name" value="PxpB"/>
</dbReference>
<feature type="non-terminal residue" evidence="5">
    <location>
        <position position="1"/>
    </location>
</feature>